<accession>A0A2N9IMR3</accession>
<feature type="transmembrane region" description="Helical" evidence="7">
    <location>
        <begin position="837"/>
        <end position="858"/>
    </location>
</feature>
<evidence type="ECO:0000256" key="2">
    <source>
        <dbReference type="ARBA" id="ARBA00007651"/>
    </source>
</evidence>
<keyword evidence="3" id="KW-1003">Cell membrane</keyword>
<organism evidence="12">
    <name type="scientific">Fagus sylvatica</name>
    <name type="common">Beechnut</name>
    <dbReference type="NCBI Taxonomy" id="28930"/>
    <lineage>
        <taxon>Eukaryota</taxon>
        <taxon>Viridiplantae</taxon>
        <taxon>Streptophyta</taxon>
        <taxon>Embryophyta</taxon>
        <taxon>Tracheophyta</taxon>
        <taxon>Spermatophyta</taxon>
        <taxon>Magnoliopsida</taxon>
        <taxon>eudicotyledons</taxon>
        <taxon>Gunneridae</taxon>
        <taxon>Pentapetalae</taxon>
        <taxon>rosids</taxon>
        <taxon>fabids</taxon>
        <taxon>Fagales</taxon>
        <taxon>Fagaceae</taxon>
        <taxon>Fagus</taxon>
    </lineage>
</organism>
<sequence>MQSQLVCSGCRSILLYPGGATNVCCALCNTITAVPPPGTEMAQLICGGCRTLLMYTRGATSVRCSCCNTVNLAGQFDALILCFSTARGLILYYSFTKQQQLFCDLEALNCKESLGGLSASERDLRASNLLELDKLAHLEETSWWQKSRVLWLKEGDNNTKFFHKMTNSNRCRNFMEKLEDMQGDKSPGPDGFTMAFFQKCWTVIEKDLLGGRRTLDSVLIANECLDSRIKCRIPGVVCKLDIEKAYDHVNWNYLLYLLERMGYGGFFKSSRGIHQGDPLSPLLFLLIMEVLSRMLYDTIVFCDAEPDQLLHLRMVLSCFEAVTGLGVNMAKSELVPVGEVSNVTQLADILCCRIGVLPLMYLGLPLGASFKASSVWNPILEKIERRLASWKKLYLSKGGRLTLLKSMLASLSTYYLSFFTIPKHVVARIERLQRNFLWEVAKYGLEWGGWISKIPKGTHGCSLWKGILTGWDFFSHQVELVAGVGSRTRFWHDHWCGDVTLKNMFPVLYACSSSWNASLASCLTSSSVGEGRAWHITFIQDFNDWEVEEVLAFFNFIQSKIPSHVESYEMRWKLHSSGVFDTKSFYQAIAGKHDIKFPWKVIWLVKAPKRVSFFMWSAAWGKILTCDNLMLRGFTIVGWCCMCRAAGETGSHLLVHCTFASDLWSSVFRSFGVLWVFPEHITALLSGWYNYFGKHNSSVWNLVPLCLMWTIWRERNNRTFEDEKHSLPKLLELFYGLLFDWARVAHVNCGNCRTTLMYPYGAPSVKCAVCHYVTNVGMANARVPIPVHRPNGTMSSTSTSAPYSQSQTVVVENPMSVDESGKLVSNVVVGVTTDKKFFVIANAMASFHNWMVLVVEIFGHRIDYNGLRYAIIAILDMMIFALASAGDGAAAFMAELGKNGNSHARWNKICDKFHTFCDHGSGALIASFIGLVLLLIINVMSITKLVKPKSAN</sequence>
<dbReference type="SUPFAM" id="SSF56672">
    <property type="entry name" value="DNA/RNA polymerases"/>
    <property type="match status" value="1"/>
</dbReference>
<evidence type="ECO:0000256" key="5">
    <source>
        <dbReference type="ARBA" id="ARBA00022989"/>
    </source>
</evidence>
<protein>
    <recommendedName>
        <fullName evidence="13">CASP-like protein</fullName>
    </recommendedName>
</protein>
<evidence type="ECO:0000256" key="4">
    <source>
        <dbReference type="ARBA" id="ARBA00022692"/>
    </source>
</evidence>
<dbReference type="InterPro" id="IPR000477">
    <property type="entry name" value="RT_dom"/>
</dbReference>
<dbReference type="InterPro" id="IPR006459">
    <property type="entry name" value="CASP/CASPL"/>
</dbReference>
<name>A0A2N9IMR3_FAGSY</name>
<evidence type="ECO:0000259" key="11">
    <source>
        <dbReference type="Pfam" id="PF13966"/>
    </source>
</evidence>
<dbReference type="InterPro" id="IPR005735">
    <property type="entry name" value="Znf_LSD1"/>
</dbReference>
<comment type="subcellular location">
    <subcellularLocation>
        <location evidence="1">Cell membrane</location>
        <topology evidence="1">Multi-pass membrane protein</topology>
    </subcellularLocation>
</comment>
<dbReference type="NCBIfam" id="TIGR01569">
    <property type="entry name" value="A_tha_TIGR01569"/>
    <property type="match status" value="1"/>
</dbReference>
<feature type="domain" description="Reverse transcriptase" evidence="8">
    <location>
        <begin position="236"/>
        <end position="363"/>
    </location>
</feature>
<feature type="transmembrane region" description="Helical" evidence="7">
    <location>
        <begin position="870"/>
        <end position="894"/>
    </location>
</feature>
<evidence type="ECO:0000256" key="7">
    <source>
        <dbReference type="SAM" id="Phobius"/>
    </source>
</evidence>
<comment type="similarity">
    <text evidence="2">Belongs to the Casparian strip membrane proteins (CASP) family.</text>
</comment>
<evidence type="ECO:0000259" key="10">
    <source>
        <dbReference type="Pfam" id="PF06943"/>
    </source>
</evidence>
<feature type="domain" description="Zinc finger LSD1-type" evidence="10">
    <location>
        <begin position="46"/>
        <end position="70"/>
    </location>
</feature>
<dbReference type="PANTHER" id="PTHR33116">
    <property type="entry name" value="REVERSE TRANSCRIPTASE ZINC-BINDING DOMAIN-CONTAINING PROTEIN-RELATED-RELATED"/>
    <property type="match status" value="1"/>
</dbReference>
<proteinExistence type="inferred from homology"/>
<dbReference type="Pfam" id="PF06943">
    <property type="entry name" value="zf-LSD1"/>
    <property type="match status" value="3"/>
</dbReference>
<dbReference type="EMBL" id="OIVN01006114">
    <property type="protein sequence ID" value="SPD25363.1"/>
    <property type="molecule type" value="Genomic_DNA"/>
</dbReference>
<dbReference type="Pfam" id="PF04535">
    <property type="entry name" value="CASP_dom"/>
    <property type="match status" value="1"/>
</dbReference>
<evidence type="ECO:0008006" key="13">
    <source>
        <dbReference type="Google" id="ProtNLM"/>
    </source>
</evidence>
<dbReference type="Pfam" id="PF00078">
    <property type="entry name" value="RVT_1"/>
    <property type="match status" value="1"/>
</dbReference>
<dbReference type="InterPro" id="IPR006702">
    <property type="entry name" value="CASP_dom"/>
</dbReference>
<evidence type="ECO:0000256" key="1">
    <source>
        <dbReference type="ARBA" id="ARBA00004651"/>
    </source>
</evidence>
<feature type="domain" description="Reverse transcriptase zinc-binding" evidence="11">
    <location>
        <begin position="580"/>
        <end position="664"/>
    </location>
</feature>
<feature type="transmembrane region" description="Helical" evidence="7">
    <location>
        <begin position="923"/>
        <end position="946"/>
    </location>
</feature>
<feature type="domain" description="Zinc finger LSD1-type" evidence="10">
    <location>
        <begin position="7"/>
        <end position="31"/>
    </location>
</feature>
<keyword evidence="5 7" id="KW-1133">Transmembrane helix</keyword>
<evidence type="ECO:0000259" key="9">
    <source>
        <dbReference type="Pfam" id="PF04535"/>
    </source>
</evidence>
<feature type="domain" description="Zinc finger LSD1-type" evidence="10">
    <location>
        <begin position="749"/>
        <end position="773"/>
    </location>
</feature>
<evidence type="ECO:0000313" key="12">
    <source>
        <dbReference type="EMBL" id="SPD25363.1"/>
    </source>
</evidence>
<feature type="domain" description="Casparian strip membrane protein" evidence="9">
    <location>
        <begin position="836"/>
        <end position="932"/>
    </location>
</feature>
<dbReference type="InterPro" id="IPR043502">
    <property type="entry name" value="DNA/RNA_pol_sf"/>
</dbReference>
<evidence type="ECO:0000256" key="3">
    <source>
        <dbReference type="ARBA" id="ARBA00022475"/>
    </source>
</evidence>
<reference evidence="12" key="1">
    <citation type="submission" date="2018-02" db="EMBL/GenBank/DDBJ databases">
        <authorList>
            <person name="Cohen D.B."/>
            <person name="Kent A.D."/>
        </authorList>
    </citation>
    <scope>NUCLEOTIDE SEQUENCE</scope>
</reference>
<dbReference type="GO" id="GO:0005886">
    <property type="term" value="C:plasma membrane"/>
    <property type="evidence" value="ECO:0007669"/>
    <property type="project" value="UniProtKB-SubCell"/>
</dbReference>
<dbReference type="Pfam" id="PF13966">
    <property type="entry name" value="zf-RVT"/>
    <property type="match status" value="1"/>
</dbReference>
<dbReference type="AlphaFoldDB" id="A0A2N9IMR3"/>
<evidence type="ECO:0000259" key="8">
    <source>
        <dbReference type="Pfam" id="PF00078"/>
    </source>
</evidence>
<keyword evidence="6 7" id="KW-0472">Membrane</keyword>
<evidence type="ECO:0000256" key="6">
    <source>
        <dbReference type="ARBA" id="ARBA00023136"/>
    </source>
</evidence>
<dbReference type="NCBIfam" id="TIGR01053">
    <property type="entry name" value="LSD1"/>
    <property type="match status" value="3"/>
</dbReference>
<keyword evidence="4 7" id="KW-0812">Transmembrane</keyword>
<dbReference type="PANTHER" id="PTHR33116:SF78">
    <property type="entry name" value="OS12G0587133 PROTEIN"/>
    <property type="match status" value="1"/>
</dbReference>
<gene>
    <name evidence="12" type="ORF">FSB_LOCUS53245</name>
</gene>
<dbReference type="InterPro" id="IPR026960">
    <property type="entry name" value="RVT-Znf"/>
</dbReference>